<dbReference type="RefSeq" id="WP_409357646.1">
    <property type="nucleotide sequence ID" value="NZ_JBJXVJ010000004.1"/>
</dbReference>
<dbReference type="EMBL" id="JBJXVJ010000004">
    <property type="protein sequence ID" value="MFN1218791.1"/>
    <property type="molecule type" value="Genomic_DNA"/>
</dbReference>
<dbReference type="InterPro" id="IPR016032">
    <property type="entry name" value="Sig_transdc_resp-reg_C-effctor"/>
</dbReference>
<evidence type="ECO:0000256" key="3">
    <source>
        <dbReference type="SAM" id="Phobius"/>
    </source>
</evidence>
<dbReference type="SUPFAM" id="SSF81901">
    <property type="entry name" value="HCP-like"/>
    <property type="match status" value="1"/>
</dbReference>
<dbReference type="Pfam" id="PF13424">
    <property type="entry name" value="TPR_12"/>
    <property type="match status" value="1"/>
</dbReference>
<dbReference type="PROSITE" id="PS51257">
    <property type="entry name" value="PROKAR_LIPOPROTEIN"/>
    <property type="match status" value="1"/>
</dbReference>
<reference evidence="4 5" key="1">
    <citation type="submission" date="2024-12" db="EMBL/GenBank/DDBJ databases">
        <title>Draft genome sequence of Chryseobacterium kwangjuense AG447.</title>
        <authorList>
            <person name="Cheptsov V.S."/>
            <person name="Belov A."/>
            <person name="Zavarzina A.G."/>
        </authorList>
    </citation>
    <scope>NUCLEOTIDE SEQUENCE [LARGE SCALE GENOMIC DNA]</scope>
    <source>
        <strain evidence="4 5">AG447</strain>
    </source>
</reference>
<evidence type="ECO:0000256" key="2">
    <source>
        <dbReference type="SAM" id="Coils"/>
    </source>
</evidence>
<keyword evidence="1" id="KW-0802">TPR repeat</keyword>
<organism evidence="4 5">
    <name type="scientific">Chryseobacterium kwangjuense</name>
    <dbReference type="NCBI Taxonomy" id="267125"/>
    <lineage>
        <taxon>Bacteria</taxon>
        <taxon>Pseudomonadati</taxon>
        <taxon>Bacteroidota</taxon>
        <taxon>Flavobacteriia</taxon>
        <taxon>Flavobacteriales</taxon>
        <taxon>Weeksellaceae</taxon>
        <taxon>Chryseobacterium group</taxon>
        <taxon>Chryseobacterium</taxon>
    </lineage>
</organism>
<name>A0ABW9K6U0_9FLAO</name>
<evidence type="ECO:0000313" key="4">
    <source>
        <dbReference type="EMBL" id="MFN1218791.1"/>
    </source>
</evidence>
<gene>
    <name evidence="4" type="ORF">ACKW6Q_17635</name>
</gene>
<proteinExistence type="predicted"/>
<dbReference type="Gene3D" id="1.25.40.10">
    <property type="entry name" value="Tetratricopeptide repeat domain"/>
    <property type="match status" value="2"/>
</dbReference>
<keyword evidence="3" id="KW-0812">Transmembrane</keyword>
<dbReference type="Proteomes" id="UP001634154">
    <property type="component" value="Unassembled WGS sequence"/>
</dbReference>
<keyword evidence="2" id="KW-0175">Coiled coil</keyword>
<comment type="caution">
    <text evidence="4">The sequence shown here is derived from an EMBL/GenBank/DDBJ whole genome shotgun (WGS) entry which is preliminary data.</text>
</comment>
<evidence type="ECO:0000313" key="5">
    <source>
        <dbReference type="Proteomes" id="UP001634154"/>
    </source>
</evidence>
<keyword evidence="3" id="KW-0472">Membrane</keyword>
<dbReference type="SUPFAM" id="SSF46894">
    <property type="entry name" value="C-terminal effector domain of the bipartite response regulators"/>
    <property type="match status" value="1"/>
</dbReference>
<feature type="coiled-coil region" evidence="2">
    <location>
        <begin position="355"/>
        <end position="382"/>
    </location>
</feature>
<dbReference type="InterPro" id="IPR011990">
    <property type="entry name" value="TPR-like_helical_dom_sf"/>
</dbReference>
<feature type="transmembrane region" description="Helical" evidence="3">
    <location>
        <begin position="333"/>
        <end position="353"/>
    </location>
</feature>
<dbReference type="InterPro" id="IPR019734">
    <property type="entry name" value="TPR_rpt"/>
</dbReference>
<accession>A0ABW9K6U0</accession>
<feature type="repeat" description="TPR" evidence="1">
    <location>
        <begin position="228"/>
        <end position="261"/>
    </location>
</feature>
<dbReference type="PROSITE" id="PS50005">
    <property type="entry name" value="TPR"/>
    <property type="match status" value="1"/>
</dbReference>
<dbReference type="SMART" id="SM00028">
    <property type="entry name" value="TPR"/>
    <property type="match status" value="3"/>
</dbReference>
<protein>
    <submittedName>
        <fullName evidence="4">Tetratricopeptide repeat protein</fullName>
    </submittedName>
</protein>
<evidence type="ECO:0000256" key="1">
    <source>
        <dbReference type="PROSITE-ProRule" id="PRU00339"/>
    </source>
</evidence>
<keyword evidence="5" id="KW-1185">Reference proteome</keyword>
<keyword evidence="3" id="KW-1133">Transmembrane helix</keyword>
<sequence>MIRCFIFVLLFFLTSCSKDFHNQYEKDFDSPLLTQNEKLRLSGDYNALVRLNKIYYEKANKLGYNEGKALCYMNLANVDISLENYPRAQVLFNKADKILQNSKSNAHRAKFCADYGFFQFVLKRRDQAFQYNRLGLEYIKGVPKSPFQNDILFKIYSTRADYFYWKKEYFPAIEYFRMAGKLDSTGRIDCAIGDVYLYGLKEMDSARIYLSRIAEKSNREGRIDGVALNANTVLGEYYMINHQYPEAEKYFNKALEINDKTKFIFAQYTKYIYTDLKSLYEQMGNKEKALFYLQAYTHEKNKSDTALFKAINNDVEKFISDIEKDSRDHRKKILLFCSAAVVLLFLLGIYVWNISRRLKQKKKLLRDEAEKLKNQIHDTSQEKVIELAKKNDPSFLQIFKKAYPGFIEKILEINPDLENADLVFCAMLKLHFTSKEIAGYTFVQPRSVQQKKYRLRKKLNIPTETDIYQFFDNFT</sequence>